<dbReference type="InterPro" id="IPR004105">
    <property type="entry name" value="CheA-like_dim"/>
</dbReference>
<reference evidence="11" key="1">
    <citation type="journal article" date="2021" name="bioRxiv">
        <title>Unraveling nitrogen, sulfur and carbon metabolic pathways and microbial community transcriptional responses to substrate deprivation and toxicity stresses in a bioreactor mimicking anoxic brackish coastal sediment conditions.</title>
        <authorList>
            <person name="Martins P.D."/>
            <person name="Echeveste M.J."/>
            <person name="Arshad A."/>
            <person name="Kurth J."/>
            <person name="Ouboter H."/>
            <person name="Jetten M.S.M."/>
            <person name="Welte C.U."/>
        </authorList>
    </citation>
    <scope>NUCLEOTIDE SEQUENCE</scope>
    <source>
        <strain evidence="11">MAG_39</strain>
    </source>
</reference>
<dbReference type="PANTHER" id="PTHR43395:SF1">
    <property type="entry name" value="CHEMOTAXIS PROTEIN CHEA"/>
    <property type="match status" value="1"/>
</dbReference>
<organism evidence="11 12">
    <name type="scientific">Candidatus Nitrobium versatile</name>
    <dbReference type="NCBI Taxonomy" id="2884831"/>
    <lineage>
        <taxon>Bacteria</taxon>
        <taxon>Pseudomonadati</taxon>
        <taxon>Nitrospirota</taxon>
        <taxon>Nitrospiria</taxon>
        <taxon>Nitrospirales</taxon>
        <taxon>Nitrospiraceae</taxon>
        <taxon>Candidatus Nitrobium</taxon>
    </lineage>
</organism>
<dbReference type="GO" id="GO:0005737">
    <property type="term" value="C:cytoplasm"/>
    <property type="evidence" value="ECO:0007669"/>
    <property type="project" value="InterPro"/>
</dbReference>
<feature type="domain" description="CheW-like" evidence="9">
    <location>
        <begin position="460"/>
        <end position="595"/>
    </location>
</feature>
<dbReference type="CDD" id="cd00088">
    <property type="entry name" value="HPT"/>
    <property type="match status" value="1"/>
</dbReference>
<dbReference type="AlphaFoldDB" id="A0A953J855"/>
<dbReference type="SMART" id="SM01231">
    <property type="entry name" value="H-kinase_dim"/>
    <property type="match status" value="1"/>
</dbReference>
<dbReference type="SUPFAM" id="SSF55874">
    <property type="entry name" value="ATPase domain of HSP90 chaperone/DNA topoisomerase II/histidine kinase"/>
    <property type="match status" value="1"/>
</dbReference>
<keyword evidence="5" id="KW-0418">Kinase</keyword>
<evidence type="ECO:0000256" key="4">
    <source>
        <dbReference type="ARBA" id="ARBA00022679"/>
    </source>
</evidence>
<comment type="caution">
    <text evidence="11">The sequence shown here is derived from an EMBL/GenBank/DDBJ whole genome shotgun (WGS) entry which is preliminary data.</text>
</comment>
<dbReference type="SMART" id="SM00387">
    <property type="entry name" value="HATPase_c"/>
    <property type="match status" value="1"/>
</dbReference>
<comment type="catalytic activity">
    <reaction evidence="1">
        <text>ATP + protein L-histidine = ADP + protein N-phospho-L-histidine.</text>
        <dbReference type="EC" id="2.7.13.3"/>
    </reaction>
</comment>
<dbReference type="EC" id="2.7.13.3" evidence="2"/>
<dbReference type="InterPro" id="IPR003594">
    <property type="entry name" value="HATPase_dom"/>
</dbReference>
<dbReference type="GO" id="GO:0000155">
    <property type="term" value="F:phosphorelay sensor kinase activity"/>
    <property type="evidence" value="ECO:0007669"/>
    <property type="project" value="InterPro"/>
</dbReference>
<dbReference type="PROSITE" id="PS50851">
    <property type="entry name" value="CHEW"/>
    <property type="match status" value="1"/>
</dbReference>
<evidence type="ECO:0000256" key="5">
    <source>
        <dbReference type="ARBA" id="ARBA00022777"/>
    </source>
</evidence>
<keyword evidence="4" id="KW-0808">Transferase</keyword>
<evidence type="ECO:0000259" key="8">
    <source>
        <dbReference type="PROSITE" id="PS50109"/>
    </source>
</evidence>
<dbReference type="Pfam" id="PF01627">
    <property type="entry name" value="Hpt"/>
    <property type="match status" value="1"/>
</dbReference>
<gene>
    <name evidence="11" type="ORF">K8I29_09140</name>
</gene>
<dbReference type="SMART" id="SM00073">
    <property type="entry name" value="HPT"/>
    <property type="match status" value="1"/>
</dbReference>
<dbReference type="Gene3D" id="2.30.30.40">
    <property type="entry name" value="SH3 Domains"/>
    <property type="match status" value="1"/>
</dbReference>
<dbReference type="InterPro" id="IPR036097">
    <property type="entry name" value="HisK_dim/P_sf"/>
</dbReference>
<dbReference type="Pfam" id="PF02518">
    <property type="entry name" value="HATPase_c"/>
    <property type="match status" value="1"/>
</dbReference>
<proteinExistence type="predicted"/>
<dbReference type="Proteomes" id="UP000705867">
    <property type="component" value="Unassembled WGS sequence"/>
</dbReference>
<dbReference type="PROSITE" id="PS50894">
    <property type="entry name" value="HPT"/>
    <property type="match status" value="1"/>
</dbReference>
<dbReference type="CDD" id="cd00731">
    <property type="entry name" value="CheA_reg"/>
    <property type="match status" value="1"/>
</dbReference>
<feature type="modified residue" description="Phosphohistidine" evidence="6">
    <location>
        <position position="48"/>
    </location>
</feature>
<protein>
    <recommendedName>
        <fullName evidence="2">histidine kinase</fullName>
        <ecNumber evidence="2">2.7.13.3</ecNumber>
    </recommendedName>
</protein>
<dbReference type="SUPFAM" id="SSF47384">
    <property type="entry name" value="Homodimeric domain of signal transducing histidine kinase"/>
    <property type="match status" value="1"/>
</dbReference>
<dbReference type="InterPro" id="IPR036890">
    <property type="entry name" value="HATPase_C_sf"/>
</dbReference>
<dbReference type="Gene3D" id="3.30.565.10">
    <property type="entry name" value="Histidine kinase-like ATPase, C-terminal domain"/>
    <property type="match status" value="1"/>
</dbReference>
<dbReference type="InterPro" id="IPR036641">
    <property type="entry name" value="HPT_dom_sf"/>
</dbReference>
<dbReference type="Gene3D" id="1.10.287.560">
    <property type="entry name" value="Histidine kinase CheA-like, homodimeric domain"/>
    <property type="match status" value="1"/>
</dbReference>
<dbReference type="Pfam" id="PF02895">
    <property type="entry name" value="H-kinase_dim"/>
    <property type="match status" value="1"/>
</dbReference>
<dbReference type="SMART" id="SM00260">
    <property type="entry name" value="CheW"/>
    <property type="match status" value="1"/>
</dbReference>
<dbReference type="InterPro" id="IPR004358">
    <property type="entry name" value="Sig_transdc_His_kin-like_C"/>
</dbReference>
<evidence type="ECO:0000256" key="2">
    <source>
        <dbReference type="ARBA" id="ARBA00012438"/>
    </source>
</evidence>
<name>A0A953J855_9BACT</name>
<dbReference type="SUPFAM" id="SSF47226">
    <property type="entry name" value="Histidine-containing phosphotransfer domain, HPT domain"/>
    <property type="match status" value="1"/>
</dbReference>
<dbReference type="FunFam" id="3.30.565.10:FF:000016">
    <property type="entry name" value="Chemotaxis protein CheA, putative"/>
    <property type="match status" value="1"/>
</dbReference>
<evidence type="ECO:0000256" key="7">
    <source>
        <dbReference type="SAM" id="MobiDB-lite"/>
    </source>
</evidence>
<dbReference type="Gene3D" id="1.20.120.160">
    <property type="entry name" value="HPT domain"/>
    <property type="match status" value="1"/>
</dbReference>
<feature type="region of interest" description="Disordered" evidence="7">
    <location>
        <begin position="126"/>
        <end position="183"/>
    </location>
</feature>
<dbReference type="InterPro" id="IPR037006">
    <property type="entry name" value="CheA-like_homodim_sf"/>
</dbReference>
<feature type="domain" description="Histidine kinase" evidence="8">
    <location>
        <begin position="256"/>
        <end position="458"/>
    </location>
</feature>
<dbReference type="InterPro" id="IPR005467">
    <property type="entry name" value="His_kinase_dom"/>
</dbReference>
<dbReference type="PANTHER" id="PTHR43395">
    <property type="entry name" value="SENSOR HISTIDINE KINASE CHEA"/>
    <property type="match status" value="1"/>
</dbReference>
<dbReference type="SUPFAM" id="SSF50341">
    <property type="entry name" value="CheW-like"/>
    <property type="match status" value="1"/>
</dbReference>
<evidence type="ECO:0000259" key="9">
    <source>
        <dbReference type="PROSITE" id="PS50851"/>
    </source>
</evidence>
<dbReference type="InterPro" id="IPR036061">
    <property type="entry name" value="CheW-like_dom_sf"/>
</dbReference>
<evidence type="ECO:0000256" key="3">
    <source>
        <dbReference type="ARBA" id="ARBA00022553"/>
    </source>
</evidence>
<dbReference type="Pfam" id="PF01584">
    <property type="entry name" value="CheW"/>
    <property type="match status" value="1"/>
</dbReference>
<feature type="domain" description="HPt" evidence="10">
    <location>
        <begin position="1"/>
        <end position="105"/>
    </location>
</feature>
<dbReference type="PRINTS" id="PR00344">
    <property type="entry name" value="BCTRLSENSOR"/>
</dbReference>
<accession>A0A953J855</accession>
<dbReference type="CDD" id="cd16916">
    <property type="entry name" value="HATPase_CheA-like"/>
    <property type="match status" value="1"/>
</dbReference>
<dbReference type="InterPro" id="IPR002545">
    <property type="entry name" value="CheW-lke_dom"/>
</dbReference>
<feature type="compositionally biased region" description="Basic and acidic residues" evidence="7">
    <location>
        <begin position="137"/>
        <end position="176"/>
    </location>
</feature>
<dbReference type="InterPro" id="IPR051315">
    <property type="entry name" value="Bact_Chemotaxis_CheA"/>
</dbReference>
<evidence type="ECO:0000313" key="11">
    <source>
        <dbReference type="EMBL" id="MBZ0156357.1"/>
    </source>
</evidence>
<sequence>MADEMDEIINEFVTEAEETLEKIDPMFVELETRGDDKDILNEIFRGMHTLKGAAGFLGFQPIVDVAHRAESIMKRLRDGETGLSSSLMDVILKSVDALKLLISHIRLKDGVEENLSSLLGELDAALESASGKGKPPATEEAKTEERKEEITPERTEGKIDEPHEEVAEKSMRHPDPETPSPLRTPAAAEEHVQQIAKEKEVVSTLRVDVARIDKVMDFAGEIVLARNRLLNLAAKLDASYSGDPSVESLLETTGFLDRVTSDLQLAVMKMRMQPIQKVFGKFPRMVRDLSRALGKDIDLEMFGEETEVDKTVIENIGDPLVHIIRNSIDHAIEFSDERVAKGKPRKGRIILSAYQKGTQIVIEVSDDGKGIDVEAVKRKALAKGLIGEEEAQKMTDESAVNLIFLPGFSTKDVSTELSGRGVGMDVVKTNVAKLNGYVEVITKKDIGSTFKISLPLTLAILQAMMVRIGNEFYALPQSMIEETIRVKKSDIKDITGQKVLTIRGRVIPMFEMANVLHVQRHVEDRQDNSYVLVALVGDRRFCMAVDELLGQEEVVIKTINGIESEECGILGATITGDGRVVLILDLAVLARGVFASSNR</sequence>
<keyword evidence="3 6" id="KW-0597">Phosphoprotein</keyword>
<reference evidence="11" key="2">
    <citation type="submission" date="2021-08" db="EMBL/GenBank/DDBJ databases">
        <authorList>
            <person name="Dalcin Martins P."/>
        </authorList>
    </citation>
    <scope>NUCLEOTIDE SEQUENCE</scope>
    <source>
        <strain evidence="11">MAG_39</strain>
    </source>
</reference>
<dbReference type="InterPro" id="IPR008207">
    <property type="entry name" value="Sig_transdc_His_kin_Hpt_dom"/>
</dbReference>
<evidence type="ECO:0000256" key="6">
    <source>
        <dbReference type="PROSITE-ProRule" id="PRU00110"/>
    </source>
</evidence>
<dbReference type="GO" id="GO:0006935">
    <property type="term" value="P:chemotaxis"/>
    <property type="evidence" value="ECO:0007669"/>
    <property type="project" value="InterPro"/>
</dbReference>
<evidence type="ECO:0000259" key="10">
    <source>
        <dbReference type="PROSITE" id="PS50894"/>
    </source>
</evidence>
<evidence type="ECO:0000313" key="12">
    <source>
        <dbReference type="Proteomes" id="UP000705867"/>
    </source>
</evidence>
<dbReference type="EMBL" id="JAIOIV010000073">
    <property type="protein sequence ID" value="MBZ0156357.1"/>
    <property type="molecule type" value="Genomic_DNA"/>
</dbReference>
<evidence type="ECO:0000256" key="1">
    <source>
        <dbReference type="ARBA" id="ARBA00000085"/>
    </source>
</evidence>
<dbReference type="PROSITE" id="PS50109">
    <property type="entry name" value="HIS_KIN"/>
    <property type="match status" value="1"/>
</dbReference>